<dbReference type="AlphaFoldDB" id="A0A918VK10"/>
<reference evidence="2" key="2">
    <citation type="submission" date="2020-09" db="EMBL/GenBank/DDBJ databases">
        <authorList>
            <person name="Sun Q."/>
            <person name="Ohkuma M."/>
        </authorList>
    </citation>
    <scope>NUCLEOTIDE SEQUENCE</scope>
    <source>
        <strain evidence="2">JCM 5016</strain>
    </source>
</reference>
<sequence length="60" mass="6229">MPRPALFDESAVRPERRFGRRHRLLGGLGRRGGGDGVAVDGRQAGEQAGPDGVDDVCAGG</sequence>
<organism evidence="2 3">
    <name type="scientific">Streptomyces echinoruber</name>
    <dbReference type="NCBI Taxonomy" id="68898"/>
    <lineage>
        <taxon>Bacteria</taxon>
        <taxon>Bacillati</taxon>
        <taxon>Actinomycetota</taxon>
        <taxon>Actinomycetes</taxon>
        <taxon>Kitasatosporales</taxon>
        <taxon>Streptomycetaceae</taxon>
        <taxon>Streptomyces</taxon>
    </lineage>
</organism>
<proteinExistence type="predicted"/>
<evidence type="ECO:0000313" key="2">
    <source>
        <dbReference type="EMBL" id="GHA03765.1"/>
    </source>
</evidence>
<evidence type="ECO:0000256" key="1">
    <source>
        <dbReference type="SAM" id="MobiDB-lite"/>
    </source>
</evidence>
<dbReference type="EMBL" id="BMWH01000023">
    <property type="protein sequence ID" value="GHA03765.1"/>
    <property type="molecule type" value="Genomic_DNA"/>
</dbReference>
<evidence type="ECO:0000313" key="3">
    <source>
        <dbReference type="Proteomes" id="UP000623010"/>
    </source>
</evidence>
<accession>A0A918VK10</accession>
<gene>
    <name evidence="2" type="ORF">GCM10010389_49000</name>
</gene>
<keyword evidence="3" id="KW-1185">Reference proteome</keyword>
<protein>
    <submittedName>
        <fullName evidence="2">Uncharacterized protein</fullName>
    </submittedName>
</protein>
<reference evidence="2" key="1">
    <citation type="journal article" date="2014" name="Int. J. Syst. Evol. Microbiol.">
        <title>Complete genome sequence of Corynebacterium casei LMG S-19264T (=DSM 44701T), isolated from a smear-ripened cheese.</title>
        <authorList>
            <consortium name="US DOE Joint Genome Institute (JGI-PGF)"/>
            <person name="Walter F."/>
            <person name="Albersmeier A."/>
            <person name="Kalinowski J."/>
            <person name="Ruckert C."/>
        </authorList>
    </citation>
    <scope>NUCLEOTIDE SEQUENCE</scope>
    <source>
        <strain evidence="2">JCM 5016</strain>
    </source>
</reference>
<comment type="caution">
    <text evidence="2">The sequence shown here is derived from an EMBL/GenBank/DDBJ whole genome shotgun (WGS) entry which is preliminary data.</text>
</comment>
<dbReference type="Proteomes" id="UP000623010">
    <property type="component" value="Unassembled WGS sequence"/>
</dbReference>
<feature type="compositionally biased region" description="Gly residues" evidence="1">
    <location>
        <begin position="26"/>
        <end position="36"/>
    </location>
</feature>
<feature type="region of interest" description="Disordered" evidence="1">
    <location>
        <begin position="18"/>
        <end position="60"/>
    </location>
</feature>
<name>A0A918VK10_9ACTN</name>